<organism evidence="1 2">
    <name type="scientific">Gossypium arboreum</name>
    <name type="common">Tree cotton</name>
    <name type="synonym">Gossypium nanking</name>
    <dbReference type="NCBI Taxonomy" id="29729"/>
    <lineage>
        <taxon>Eukaryota</taxon>
        <taxon>Viridiplantae</taxon>
        <taxon>Streptophyta</taxon>
        <taxon>Embryophyta</taxon>
        <taxon>Tracheophyta</taxon>
        <taxon>Spermatophyta</taxon>
        <taxon>Magnoliopsida</taxon>
        <taxon>eudicotyledons</taxon>
        <taxon>Gunneridae</taxon>
        <taxon>Pentapetalae</taxon>
        <taxon>rosids</taxon>
        <taxon>malvids</taxon>
        <taxon>Malvales</taxon>
        <taxon>Malvaceae</taxon>
        <taxon>Malvoideae</taxon>
        <taxon>Gossypium</taxon>
    </lineage>
</organism>
<dbReference type="EMBL" id="KN413516">
    <property type="protein sequence ID" value="KHG19617.1"/>
    <property type="molecule type" value="Genomic_DNA"/>
</dbReference>
<proteinExistence type="predicted"/>
<sequence length="30" mass="3660">MYPNDSYGSYRAFRTSKLCRYFLGYLIFKV</sequence>
<evidence type="ECO:0000313" key="1">
    <source>
        <dbReference type="EMBL" id="KHG19617.1"/>
    </source>
</evidence>
<dbReference type="Proteomes" id="UP000032142">
    <property type="component" value="Unassembled WGS sequence"/>
</dbReference>
<protein>
    <submittedName>
        <fullName evidence="1">Uncharacterized protein</fullName>
    </submittedName>
</protein>
<reference evidence="2" key="1">
    <citation type="submission" date="2014-09" db="EMBL/GenBank/DDBJ databases">
        <authorList>
            <person name="Mudge J."/>
            <person name="Ramaraj T."/>
            <person name="Lindquist I.E."/>
            <person name="Bharti A.K."/>
            <person name="Sundararajan A."/>
            <person name="Cameron C.T."/>
            <person name="Woodward J.E."/>
            <person name="May G.D."/>
            <person name="Brubaker C."/>
            <person name="Broadhvest J."/>
            <person name="Wilkins T.A."/>
        </authorList>
    </citation>
    <scope>NUCLEOTIDE SEQUENCE</scope>
    <source>
        <strain evidence="2">cv. AKA8401</strain>
    </source>
</reference>
<gene>
    <name evidence="1" type="ORF">F383_25781</name>
</gene>
<name>A0A0B0P3Y4_GOSAR</name>
<accession>A0A0B0P3Y4</accession>
<dbReference type="AlphaFoldDB" id="A0A0B0P3Y4"/>
<keyword evidence="2" id="KW-1185">Reference proteome</keyword>
<evidence type="ECO:0000313" key="2">
    <source>
        <dbReference type="Proteomes" id="UP000032142"/>
    </source>
</evidence>